<dbReference type="InterPro" id="IPR011330">
    <property type="entry name" value="Glyco_hydro/deAcase_b/a-brl"/>
</dbReference>
<dbReference type="Pfam" id="PF01522">
    <property type="entry name" value="Polysacc_deac_1"/>
    <property type="match status" value="1"/>
</dbReference>
<sequence>MKNTGFWGGWLASGRRRSDRVVIMYHSVAESPVIGHLTVTLESFKRQLDYLSRHYALGSVEDVMSDDGQPRAAITFDDGYAHLLDIAVPVLTERKIPATFYIPSGLMGQNIHTSYGATSVMEASDVLNLNNAGFTIGSHSVSHAFLPESSVENVRAELVNSKSELEDVLGMAVPEFAYPKGGYNRNVIEAVNSAGYSRAVTVVSRPVSASDSLFEIPRSGVYQGTSFNRFRFNLSPAGDCYSRLRKLGVQQLG</sequence>
<accession>A0AAJ6CR33</accession>
<reference evidence="6" key="3">
    <citation type="submission" date="2023-06" db="EMBL/GenBank/DDBJ databases">
        <title>Pangenomics reveal diversification of enzyme families and niche specialization in globally abundant SAR202 bacteria.</title>
        <authorList>
            <person name="Saw J.H.W."/>
        </authorList>
    </citation>
    <scope>NUCLEOTIDE SEQUENCE [LARGE SCALE GENOMIC DNA]</scope>
    <source>
        <strain evidence="6">JH1073</strain>
    </source>
</reference>
<dbReference type="EMBL" id="CP046147">
    <property type="protein sequence ID" value="WFG38871.1"/>
    <property type="molecule type" value="Genomic_DNA"/>
</dbReference>
<dbReference type="SUPFAM" id="SSF88713">
    <property type="entry name" value="Glycoside hydrolase/deacetylase"/>
    <property type="match status" value="1"/>
</dbReference>
<dbReference type="InterPro" id="IPR002509">
    <property type="entry name" value="NODB_dom"/>
</dbReference>
<dbReference type="Proteomes" id="UP001321249">
    <property type="component" value="Unassembled WGS sequence"/>
</dbReference>
<reference evidence="5" key="2">
    <citation type="journal article" date="2023" name="Nat. Commun.">
        <title>Cultivation of marine bacteria of the SAR202 clade.</title>
        <authorList>
            <person name="Lim Y."/>
            <person name="Seo J.H."/>
            <person name="Giovannoni S.J."/>
            <person name="Kang I."/>
            <person name="Cho J.C."/>
        </authorList>
    </citation>
    <scope>NUCLEOTIDE SEQUENCE</scope>
    <source>
        <strain evidence="5">JH1073</strain>
    </source>
</reference>
<reference evidence="6 7" key="1">
    <citation type="submission" date="2019-11" db="EMBL/GenBank/DDBJ databases">
        <authorList>
            <person name="Cho J.-C."/>
        </authorList>
    </citation>
    <scope>NUCLEOTIDE SEQUENCE [LARGE SCALE GENOMIC DNA]</scope>
    <source>
        <strain evidence="5 6">JH1073</strain>
        <strain evidence="4 7">JH702</strain>
    </source>
</reference>
<keyword evidence="6" id="KW-1185">Reference proteome</keyword>
<proteinExistence type="predicted"/>
<evidence type="ECO:0000313" key="7">
    <source>
        <dbReference type="Proteomes" id="UP001321249"/>
    </source>
</evidence>
<evidence type="ECO:0000313" key="6">
    <source>
        <dbReference type="Proteomes" id="UP001219901"/>
    </source>
</evidence>
<name>A0AAJ6CR33_9CHLR</name>
<dbReference type="PANTHER" id="PTHR34216:SF3">
    <property type="entry name" value="POLY-BETA-1,6-N-ACETYL-D-GLUCOSAMINE N-DEACETYLASE"/>
    <property type="match status" value="1"/>
</dbReference>
<dbReference type="CDD" id="cd10918">
    <property type="entry name" value="CE4_NodB_like_5s_6s"/>
    <property type="match status" value="1"/>
</dbReference>
<evidence type="ECO:0000259" key="3">
    <source>
        <dbReference type="PROSITE" id="PS51677"/>
    </source>
</evidence>
<dbReference type="GO" id="GO:0005975">
    <property type="term" value="P:carbohydrate metabolic process"/>
    <property type="evidence" value="ECO:0007669"/>
    <property type="project" value="InterPro"/>
</dbReference>
<dbReference type="PROSITE" id="PS51677">
    <property type="entry name" value="NODB"/>
    <property type="match status" value="1"/>
</dbReference>
<evidence type="ECO:0000313" key="5">
    <source>
        <dbReference type="EMBL" id="WFG38871.1"/>
    </source>
</evidence>
<dbReference type="AlphaFoldDB" id="A0AAJ6CR33"/>
<evidence type="ECO:0000256" key="2">
    <source>
        <dbReference type="ARBA" id="ARBA00022729"/>
    </source>
</evidence>
<dbReference type="PANTHER" id="PTHR34216">
    <property type="match status" value="1"/>
</dbReference>
<dbReference type="GO" id="GO:0005576">
    <property type="term" value="C:extracellular region"/>
    <property type="evidence" value="ECO:0007669"/>
    <property type="project" value="UniProtKB-SubCell"/>
</dbReference>
<keyword evidence="2" id="KW-0732">Signal</keyword>
<comment type="subcellular location">
    <subcellularLocation>
        <location evidence="1">Secreted</location>
    </subcellularLocation>
</comment>
<organism evidence="5 6">
    <name type="scientific">Candidatus Lucifugimonas marina</name>
    <dbReference type="NCBI Taxonomy" id="3038979"/>
    <lineage>
        <taxon>Bacteria</taxon>
        <taxon>Bacillati</taxon>
        <taxon>Chloroflexota</taxon>
        <taxon>Dehalococcoidia</taxon>
        <taxon>SAR202 cluster</taxon>
        <taxon>Candidatus Lucifugimonadales</taxon>
        <taxon>Candidatus Lucifugimonadaceae</taxon>
        <taxon>Candidatus Lucifugimonas</taxon>
    </lineage>
</organism>
<evidence type="ECO:0000313" key="4">
    <source>
        <dbReference type="EMBL" id="MDG0866415.1"/>
    </source>
</evidence>
<dbReference type="Proteomes" id="UP001219901">
    <property type="component" value="Chromosome"/>
</dbReference>
<protein>
    <submittedName>
        <fullName evidence="5">Polysaccharide deacetylase family protein</fullName>
    </submittedName>
</protein>
<dbReference type="EMBL" id="WMBE01000001">
    <property type="protein sequence ID" value="MDG0866415.1"/>
    <property type="molecule type" value="Genomic_DNA"/>
</dbReference>
<dbReference type="Gene3D" id="3.20.20.370">
    <property type="entry name" value="Glycoside hydrolase/deacetylase"/>
    <property type="match status" value="1"/>
</dbReference>
<evidence type="ECO:0000256" key="1">
    <source>
        <dbReference type="ARBA" id="ARBA00004613"/>
    </source>
</evidence>
<feature type="domain" description="NodB homology" evidence="3">
    <location>
        <begin position="70"/>
        <end position="253"/>
    </location>
</feature>
<dbReference type="RefSeq" id="WP_342822151.1">
    <property type="nucleotide sequence ID" value="NZ_CP046146.1"/>
</dbReference>
<dbReference type="GO" id="GO:0016810">
    <property type="term" value="F:hydrolase activity, acting on carbon-nitrogen (but not peptide) bonds"/>
    <property type="evidence" value="ECO:0007669"/>
    <property type="project" value="InterPro"/>
</dbReference>
<gene>
    <name evidence="4" type="ORF">GKO46_04930</name>
    <name evidence="5" type="ORF">GKO48_04330</name>
</gene>
<dbReference type="InterPro" id="IPR051398">
    <property type="entry name" value="Polysacch_Deacetylase"/>
</dbReference>